<dbReference type="Gene3D" id="1.10.510.10">
    <property type="entry name" value="Transferase(Phosphotransferase) domain 1"/>
    <property type="match status" value="1"/>
</dbReference>
<keyword evidence="2" id="KW-0808">Transferase</keyword>
<name>T0Q5G9_SAPDV</name>
<dbReference type="GO" id="GO:0005524">
    <property type="term" value="F:ATP binding"/>
    <property type="evidence" value="ECO:0007669"/>
    <property type="project" value="UniProtKB-UniRule"/>
</dbReference>
<proteinExistence type="inferred from homology"/>
<evidence type="ECO:0000256" key="8">
    <source>
        <dbReference type="PIRSR" id="PIRSR630616-3"/>
    </source>
</evidence>
<dbReference type="GeneID" id="19953119"/>
<evidence type="ECO:0000313" key="13">
    <source>
        <dbReference type="Proteomes" id="UP000030762"/>
    </source>
</evidence>
<accession>T0Q5G9</accession>
<evidence type="ECO:0000256" key="4">
    <source>
        <dbReference type="ARBA" id="ARBA00022777"/>
    </source>
</evidence>
<keyword evidence="13" id="KW-1185">Reference proteome</keyword>
<dbReference type="PANTHER" id="PTHR24350">
    <property type="entry name" value="SERINE/THREONINE-PROTEIN KINASE IAL-RELATED"/>
    <property type="match status" value="1"/>
</dbReference>
<evidence type="ECO:0000256" key="9">
    <source>
        <dbReference type="PROSITE-ProRule" id="PRU10141"/>
    </source>
</evidence>
<keyword evidence="3 7" id="KW-0547">Nucleotide-binding</keyword>
<dbReference type="AlphaFoldDB" id="T0Q5G9"/>
<keyword evidence="4 12" id="KW-0418">Kinase</keyword>
<keyword evidence="1 10" id="KW-0723">Serine/threonine-protein kinase</keyword>
<evidence type="ECO:0000259" key="11">
    <source>
        <dbReference type="PROSITE" id="PS50011"/>
    </source>
</evidence>
<keyword evidence="5 7" id="KW-0067">ATP-binding</keyword>
<dbReference type="GO" id="GO:0004674">
    <property type="term" value="F:protein serine/threonine kinase activity"/>
    <property type="evidence" value="ECO:0007669"/>
    <property type="project" value="UniProtKB-KW"/>
</dbReference>
<dbReference type="RefSeq" id="XP_008616685.1">
    <property type="nucleotide sequence ID" value="XM_008618463.1"/>
</dbReference>
<evidence type="ECO:0000313" key="12">
    <source>
        <dbReference type="EMBL" id="EQC29846.1"/>
    </source>
</evidence>
<reference evidence="12 13" key="1">
    <citation type="submission" date="2012-04" db="EMBL/GenBank/DDBJ databases">
        <title>The Genome Sequence of Saprolegnia declina VS20.</title>
        <authorList>
            <consortium name="The Broad Institute Genome Sequencing Platform"/>
            <person name="Russ C."/>
            <person name="Nusbaum C."/>
            <person name="Tyler B."/>
            <person name="van West P."/>
            <person name="Dieguez-Uribeondo J."/>
            <person name="de Bruijn I."/>
            <person name="Tripathy S."/>
            <person name="Jiang R."/>
            <person name="Young S.K."/>
            <person name="Zeng Q."/>
            <person name="Gargeya S."/>
            <person name="Fitzgerald M."/>
            <person name="Haas B."/>
            <person name="Abouelleil A."/>
            <person name="Alvarado L."/>
            <person name="Arachchi H.M."/>
            <person name="Berlin A."/>
            <person name="Chapman S.B."/>
            <person name="Goldberg J."/>
            <person name="Griggs A."/>
            <person name="Gujja S."/>
            <person name="Hansen M."/>
            <person name="Howarth C."/>
            <person name="Imamovic A."/>
            <person name="Larimer J."/>
            <person name="McCowen C."/>
            <person name="Montmayeur A."/>
            <person name="Murphy C."/>
            <person name="Neiman D."/>
            <person name="Pearson M."/>
            <person name="Priest M."/>
            <person name="Roberts A."/>
            <person name="Saif S."/>
            <person name="Shea T."/>
            <person name="Sisk P."/>
            <person name="Sykes S."/>
            <person name="Wortman J."/>
            <person name="Nusbaum C."/>
            <person name="Birren B."/>
        </authorList>
    </citation>
    <scope>NUCLEOTIDE SEQUENCE [LARGE SCALE GENOMIC DNA]</scope>
    <source>
        <strain evidence="12 13">VS20</strain>
    </source>
</reference>
<dbReference type="InterPro" id="IPR011009">
    <property type="entry name" value="Kinase-like_dom_sf"/>
</dbReference>
<comment type="similarity">
    <text evidence="10">Belongs to the protein kinase superfamily.</text>
</comment>
<dbReference type="InterPro" id="IPR017441">
    <property type="entry name" value="Protein_kinase_ATP_BS"/>
</dbReference>
<dbReference type="eggNOG" id="KOG0583">
    <property type="taxonomic scope" value="Eukaryota"/>
</dbReference>
<evidence type="ECO:0000256" key="2">
    <source>
        <dbReference type="ARBA" id="ARBA00022679"/>
    </source>
</evidence>
<dbReference type="OrthoDB" id="266718at2759"/>
<feature type="cross-link" description="Glycyl lysine isopeptide (Lys-Gly) (interchain with G-Cter in SUMO2)" evidence="8">
    <location>
        <position position="146"/>
    </location>
</feature>
<dbReference type="PROSITE" id="PS00108">
    <property type="entry name" value="PROTEIN_KINASE_ST"/>
    <property type="match status" value="1"/>
</dbReference>
<dbReference type="PROSITE" id="PS50011">
    <property type="entry name" value="PROTEIN_KINASE_DOM"/>
    <property type="match status" value="1"/>
</dbReference>
<dbReference type="STRING" id="1156394.T0Q5G9"/>
<dbReference type="OMA" id="AYCHARS"/>
<feature type="binding site" evidence="7">
    <location>
        <position position="162"/>
    </location>
    <ligand>
        <name>ATP</name>
        <dbReference type="ChEBI" id="CHEBI:30616"/>
    </ligand>
</feature>
<evidence type="ECO:0000256" key="1">
    <source>
        <dbReference type="ARBA" id="ARBA00022527"/>
    </source>
</evidence>
<evidence type="ECO:0000256" key="10">
    <source>
        <dbReference type="RuleBase" id="RU000304"/>
    </source>
</evidence>
<dbReference type="SUPFAM" id="SSF56112">
    <property type="entry name" value="Protein kinase-like (PK-like)"/>
    <property type="match status" value="1"/>
</dbReference>
<dbReference type="Pfam" id="PF00069">
    <property type="entry name" value="Pkinase"/>
    <property type="match status" value="1"/>
</dbReference>
<dbReference type="InterPro" id="IPR008271">
    <property type="entry name" value="Ser/Thr_kinase_AS"/>
</dbReference>
<dbReference type="Proteomes" id="UP000030762">
    <property type="component" value="Unassembled WGS sequence"/>
</dbReference>
<dbReference type="PROSITE" id="PS00107">
    <property type="entry name" value="PROTEIN_KINASE_ATP"/>
    <property type="match status" value="1"/>
</dbReference>
<dbReference type="InterPro" id="IPR000719">
    <property type="entry name" value="Prot_kinase_dom"/>
</dbReference>
<feature type="binding site" evidence="7 9">
    <location>
        <position position="57"/>
    </location>
    <ligand>
        <name>ATP</name>
        <dbReference type="ChEBI" id="CHEBI:30616"/>
    </ligand>
</feature>
<sequence length="307" mass="33617">MPEAPMTRPRLSIPSFSLRRRPSLSTKYRLGRVLGTGGSAIVHEAEHRRSGAKVAIKVLTNADAAATAEAALLQSLDHPNIVRCTECFEATDGPCVVLELLSGGDLFNRFQYQRRFAEDDVRHVVYGVLSALAYCHARSLVHRDIKLENILFDNHNTVKLADFGFATYAPSALTRACGTLGFLAPEVAHAQPYGTPVDIWATGIVMFTLVFDRLPFGTSFETLHGLTHASTVPYPPQKSGRLSANARRVLEAMLTVDPAKRATAAELLQDPWFQHGPTPSWLASPTAAPKKLGFWAKLRPRFMANAA</sequence>
<protein>
    <submittedName>
        <fullName evidence="12">CAMK protein kinase</fullName>
    </submittedName>
</protein>
<feature type="active site" description="Proton acceptor" evidence="6">
    <location>
        <position position="144"/>
    </location>
</feature>
<dbReference type="EMBL" id="JH767180">
    <property type="protein sequence ID" value="EQC29846.1"/>
    <property type="molecule type" value="Genomic_DNA"/>
</dbReference>
<feature type="domain" description="Protein kinase" evidence="11">
    <location>
        <begin position="28"/>
        <end position="273"/>
    </location>
</feature>
<evidence type="ECO:0000256" key="3">
    <source>
        <dbReference type="ARBA" id="ARBA00022741"/>
    </source>
</evidence>
<evidence type="ECO:0000256" key="5">
    <source>
        <dbReference type="ARBA" id="ARBA00022840"/>
    </source>
</evidence>
<dbReference type="SMART" id="SM00220">
    <property type="entry name" value="S_TKc"/>
    <property type="match status" value="1"/>
</dbReference>
<dbReference type="VEuPathDB" id="FungiDB:SDRG_12392"/>
<evidence type="ECO:0000256" key="7">
    <source>
        <dbReference type="PIRSR" id="PIRSR630616-2"/>
    </source>
</evidence>
<feature type="binding site" evidence="7">
    <location>
        <begin position="148"/>
        <end position="149"/>
    </location>
    <ligand>
        <name>ATP</name>
        <dbReference type="ChEBI" id="CHEBI:30616"/>
    </ligand>
</feature>
<evidence type="ECO:0000256" key="6">
    <source>
        <dbReference type="PIRSR" id="PIRSR630616-1"/>
    </source>
</evidence>
<dbReference type="FunFam" id="1.10.510.10:FF:000571">
    <property type="entry name" value="Maternal embryonic leucine zipper kinase"/>
    <property type="match status" value="1"/>
</dbReference>
<gene>
    <name evidence="12" type="ORF">SDRG_12392</name>
</gene>
<organism evidence="12 13">
    <name type="scientific">Saprolegnia diclina (strain VS20)</name>
    <dbReference type="NCBI Taxonomy" id="1156394"/>
    <lineage>
        <taxon>Eukaryota</taxon>
        <taxon>Sar</taxon>
        <taxon>Stramenopiles</taxon>
        <taxon>Oomycota</taxon>
        <taxon>Saprolegniomycetes</taxon>
        <taxon>Saprolegniales</taxon>
        <taxon>Saprolegniaceae</taxon>
        <taxon>Saprolegnia</taxon>
    </lineage>
</organism>
<dbReference type="InterPro" id="IPR030616">
    <property type="entry name" value="Aur-like"/>
</dbReference>
<dbReference type="InParanoid" id="T0Q5G9"/>